<dbReference type="InterPro" id="IPR000408">
    <property type="entry name" value="Reg_chr_condens"/>
</dbReference>
<dbReference type="SUPFAM" id="SSF50985">
    <property type="entry name" value="RCC1/BLIP-II"/>
    <property type="match status" value="1"/>
</dbReference>
<dbReference type="InterPro" id="IPR008964">
    <property type="entry name" value="Invasin/intimin_cell_adhesion"/>
</dbReference>
<dbReference type="InterPro" id="IPR058923">
    <property type="entry name" value="RCC1-like_dom"/>
</dbReference>
<dbReference type="InterPro" id="IPR051553">
    <property type="entry name" value="Ran_GTPase-activating"/>
</dbReference>
<dbReference type="PROSITE" id="PS50012">
    <property type="entry name" value="RCC1_3"/>
    <property type="match status" value="7"/>
</dbReference>
<keyword evidence="6" id="KW-1185">Reference proteome</keyword>
<feature type="domain" description="BIG2" evidence="4">
    <location>
        <begin position="181"/>
        <end position="261"/>
    </location>
</feature>
<evidence type="ECO:0000259" key="4">
    <source>
        <dbReference type="SMART" id="SM00635"/>
    </source>
</evidence>
<reference evidence="5 6" key="1">
    <citation type="submission" date="2023-07" db="EMBL/GenBank/DDBJ databases">
        <title>Bacillus lucianemedeirus sp. nov, a new species isolated from an immunobiological production facility.</title>
        <authorList>
            <person name="Costa L.V."/>
            <person name="Miranda R.V.S.L."/>
            <person name="Brandao M.L.L."/>
            <person name="Reis C.M.F."/>
            <person name="Frazao A.M."/>
            <person name="Cruz F.V."/>
            <person name="Baio P.V.P."/>
            <person name="Veras J.F.C."/>
            <person name="Ramos J.N."/>
            <person name="Vieira V."/>
        </authorList>
    </citation>
    <scope>NUCLEOTIDE SEQUENCE [LARGE SCALE GENOMIC DNA]</scope>
    <source>
        <strain evidence="5 6">B190/17</strain>
    </source>
</reference>
<dbReference type="PANTHER" id="PTHR45982">
    <property type="entry name" value="REGULATOR OF CHROMOSOME CONDENSATION"/>
    <property type="match status" value="1"/>
</dbReference>
<dbReference type="Proteomes" id="UP001619911">
    <property type="component" value="Unassembled WGS sequence"/>
</dbReference>
<dbReference type="RefSeq" id="WP_404314846.1">
    <property type="nucleotide sequence ID" value="NZ_JAUIYO010000002.1"/>
</dbReference>
<dbReference type="PROSITE" id="PS00626">
    <property type="entry name" value="RCC1_2"/>
    <property type="match status" value="2"/>
</dbReference>
<dbReference type="InterPro" id="IPR003343">
    <property type="entry name" value="Big_2"/>
</dbReference>
<dbReference type="PRINTS" id="PR00633">
    <property type="entry name" value="RCCNDNSATION"/>
</dbReference>
<dbReference type="SMART" id="SM00635">
    <property type="entry name" value="BID_2"/>
    <property type="match status" value="1"/>
</dbReference>
<evidence type="ECO:0000256" key="1">
    <source>
        <dbReference type="ARBA" id="ARBA00022658"/>
    </source>
</evidence>
<dbReference type="Gene3D" id="2.60.40.1080">
    <property type="match status" value="1"/>
</dbReference>
<keyword evidence="2" id="KW-0677">Repeat</keyword>
<dbReference type="Pfam" id="PF02368">
    <property type="entry name" value="Big_2"/>
    <property type="match status" value="1"/>
</dbReference>
<feature type="signal peptide" evidence="3">
    <location>
        <begin position="1"/>
        <end position="28"/>
    </location>
</feature>
<keyword evidence="3" id="KW-0732">Signal</keyword>
<accession>A0ABW8I5Z4</accession>
<comment type="caution">
    <text evidence="5">The sequence shown here is derived from an EMBL/GenBank/DDBJ whole genome shotgun (WGS) entry which is preliminary data.</text>
</comment>
<evidence type="ECO:0000256" key="2">
    <source>
        <dbReference type="ARBA" id="ARBA00022737"/>
    </source>
</evidence>
<name>A0ABW8I5Z4_9BACI</name>
<protein>
    <submittedName>
        <fullName evidence="5">Ig-like domain-containing protein</fullName>
    </submittedName>
</protein>
<dbReference type="SUPFAM" id="SSF49373">
    <property type="entry name" value="Invasin/intimin cell-adhesion fragments"/>
    <property type="match status" value="1"/>
</dbReference>
<keyword evidence="1" id="KW-0344">Guanine-nucleotide releasing factor</keyword>
<organism evidence="5 6">
    <name type="scientific">Bacillus lumedeiriae</name>
    <dbReference type="NCBI Taxonomy" id="3058829"/>
    <lineage>
        <taxon>Bacteria</taxon>
        <taxon>Bacillati</taxon>
        <taxon>Bacillota</taxon>
        <taxon>Bacilli</taxon>
        <taxon>Bacillales</taxon>
        <taxon>Bacillaceae</taxon>
        <taxon>Bacillus</taxon>
    </lineage>
</organism>
<dbReference type="PANTHER" id="PTHR45982:SF1">
    <property type="entry name" value="REGULATOR OF CHROMOSOME CONDENSATION"/>
    <property type="match status" value="1"/>
</dbReference>
<dbReference type="InterPro" id="IPR009091">
    <property type="entry name" value="RCC1/BLIP-II"/>
</dbReference>
<gene>
    <name evidence="5" type="ORF">QYG89_04065</name>
</gene>
<dbReference type="Pfam" id="PF25390">
    <property type="entry name" value="WD40_RLD"/>
    <property type="match status" value="1"/>
</dbReference>
<dbReference type="Gene3D" id="2.130.10.30">
    <property type="entry name" value="Regulator of chromosome condensation 1/beta-lactamase-inhibitor protein II"/>
    <property type="match status" value="2"/>
</dbReference>
<evidence type="ECO:0000256" key="3">
    <source>
        <dbReference type="SAM" id="SignalP"/>
    </source>
</evidence>
<dbReference type="Pfam" id="PF13540">
    <property type="entry name" value="RCC1_2"/>
    <property type="match status" value="1"/>
</dbReference>
<dbReference type="EMBL" id="JAUIYO010000002">
    <property type="protein sequence ID" value="MFK2824857.1"/>
    <property type="molecule type" value="Genomic_DNA"/>
</dbReference>
<feature type="chain" id="PRO_5045223637" evidence="3">
    <location>
        <begin position="29"/>
        <end position="642"/>
    </location>
</feature>
<sequence length="642" mass="69176">MKKSLSFIVFAFCFLVIQVWNSSASVQAKDDVIYWSDVQRAVYEPLYPHTLEWSGNPLKSGGFDLDAVRVTKEAQAADFVINSYGHIGARKIAEMTNQSLTEPLSLNSVKFPADGLGYPLTSLTVKQNAVYLIQLENGKYAKVKIDALSASKVQFSFVLEEDASQVELPYEDDEPQVDESYVTDLYVAQKSITVDQGKAAELKLIAQYSDYTKKDITNLAAWHSANPKIATVSKGKIAGVSAGQTIITAQYEGLTIEIQVKVNGKQPPPIKGIPGTAIATGENHTLVLKKNGTVWTFGWNQTGQLGNGTTVNSFKAVQVKGLNKVVDIAAGYNYSLALQSNGTVWMWGSPLASVYGPKPIPYKIPITNVKDIASGEEHMIALKKDGTVWIWGNNNYGQAGNGTTKPATITTPIQVKGLNKVIAIAGGRYHTLALKSDGTVWAFGNNERGQIGNGKTGQQLMNNVVLPYRVNGLTDVKAIAAGTYYSLAVKKDGTIWSWGDNDTGQLGSGLREGIKSYPVPVKGINNKGNVTNILQVDGGNRHSIAITNNGNVVTWGENTYGKLGNGRETPIYDVWSPSQNTNVPVPVSLKNIVQSGAGQNHTVVLTSAGAVYTWGSNEYGQLGLRNSVQKRSAPVLVMNAAK</sequence>
<evidence type="ECO:0000313" key="6">
    <source>
        <dbReference type="Proteomes" id="UP001619911"/>
    </source>
</evidence>
<proteinExistence type="predicted"/>
<evidence type="ECO:0000313" key="5">
    <source>
        <dbReference type="EMBL" id="MFK2824857.1"/>
    </source>
</evidence>